<dbReference type="InterPro" id="IPR036869">
    <property type="entry name" value="J_dom_sf"/>
</dbReference>
<keyword evidence="2 7" id="KW-0732">Signal</keyword>
<keyword evidence="3" id="KW-1133">Transmembrane helix</keyword>
<dbReference type="GO" id="GO:0012505">
    <property type="term" value="C:endomembrane system"/>
    <property type="evidence" value="ECO:0007669"/>
    <property type="project" value="UniProtKB-SubCell"/>
</dbReference>
<feature type="compositionally biased region" description="Basic residues" evidence="6">
    <location>
        <begin position="303"/>
        <end position="313"/>
    </location>
</feature>
<gene>
    <name evidence="9" type="ORF">BD626DRAFT_626149</name>
</gene>
<keyword evidence="10" id="KW-1185">Reference proteome</keyword>
<comment type="caution">
    <text evidence="9">The sequence shown here is derived from an EMBL/GenBank/DDBJ whole genome shotgun (WGS) entry which is preliminary data.</text>
</comment>
<evidence type="ECO:0000256" key="2">
    <source>
        <dbReference type="ARBA" id="ARBA00022729"/>
    </source>
</evidence>
<dbReference type="PANTHER" id="PTHR44653:SF2">
    <property type="entry name" value="DNAJ HOMOLOG SUBFAMILY C MEMBER 1"/>
    <property type="match status" value="1"/>
</dbReference>
<dbReference type="AlphaFoldDB" id="A0A550CSG6"/>
<dbReference type="PRINTS" id="PR00625">
    <property type="entry name" value="JDOMAIN"/>
</dbReference>
<feature type="signal peptide" evidence="7">
    <location>
        <begin position="1"/>
        <end position="19"/>
    </location>
</feature>
<evidence type="ECO:0000256" key="4">
    <source>
        <dbReference type="ARBA" id="ARBA00023136"/>
    </source>
</evidence>
<dbReference type="STRING" id="97359.A0A550CSG6"/>
<organism evidence="9 10">
    <name type="scientific">Schizophyllum amplum</name>
    <dbReference type="NCBI Taxonomy" id="97359"/>
    <lineage>
        <taxon>Eukaryota</taxon>
        <taxon>Fungi</taxon>
        <taxon>Dikarya</taxon>
        <taxon>Basidiomycota</taxon>
        <taxon>Agaricomycotina</taxon>
        <taxon>Agaricomycetes</taxon>
        <taxon>Agaricomycetidae</taxon>
        <taxon>Agaricales</taxon>
        <taxon>Schizophyllaceae</taxon>
        <taxon>Schizophyllum</taxon>
    </lineage>
</organism>
<evidence type="ECO:0000256" key="3">
    <source>
        <dbReference type="ARBA" id="ARBA00022989"/>
    </source>
</evidence>
<feature type="compositionally biased region" description="Low complexity" evidence="6">
    <location>
        <begin position="293"/>
        <end position="302"/>
    </location>
</feature>
<dbReference type="CDD" id="cd06257">
    <property type="entry name" value="DnaJ"/>
    <property type="match status" value="1"/>
</dbReference>
<dbReference type="OrthoDB" id="413400at2759"/>
<dbReference type="Pfam" id="PF00226">
    <property type="entry name" value="DnaJ"/>
    <property type="match status" value="1"/>
</dbReference>
<dbReference type="PANTHER" id="PTHR44653">
    <property type="entry name" value="DNAJ HOMOLOG SUBFAMILY C MEMBER 1"/>
    <property type="match status" value="1"/>
</dbReference>
<feature type="domain" description="J" evidence="8">
    <location>
        <begin position="43"/>
        <end position="108"/>
    </location>
</feature>
<dbReference type="SUPFAM" id="SSF46565">
    <property type="entry name" value="Chaperone J-domain"/>
    <property type="match status" value="1"/>
</dbReference>
<keyword evidence="4" id="KW-0472">Membrane</keyword>
<reference evidence="9 10" key="1">
    <citation type="journal article" date="2019" name="New Phytol.">
        <title>Comparative genomics reveals unique wood-decay strategies and fruiting body development in the Schizophyllaceae.</title>
        <authorList>
            <person name="Almasi E."/>
            <person name="Sahu N."/>
            <person name="Krizsan K."/>
            <person name="Balint B."/>
            <person name="Kovacs G.M."/>
            <person name="Kiss B."/>
            <person name="Cseklye J."/>
            <person name="Drula E."/>
            <person name="Henrissat B."/>
            <person name="Nagy I."/>
            <person name="Chovatia M."/>
            <person name="Adam C."/>
            <person name="LaButti K."/>
            <person name="Lipzen A."/>
            <person name="Riley R."/>
            <person name="Grigoriev I.V."/>
            <person name="Nagy L.G."/>
        </authorList>
    </citation>
    <scope>NUCLEOTIDE SEQUENCE [LARGE SCALE GENOMIC DNA]</scope>
    <source>
        <strain evidence="9 10">NL-1724</strain>
    </source>
</reference>
<comment type="subcellular location">
    <subcellularLocation>
        <location evidence="5">Endomembrane system</location>
        <topology evidence="5">Single-pass membrane protein</topology>
    </subcellularLocation>
</comment>
<dbReference type="InterPro" id="IPR052606">
    <property type="entry name" value="DnaJ_domain_protein"/>
</dbReference>
<evidence type="ECO:0000256" key="1">
    <source>
        <dbReference type="ARBA" id="ARBA00022692"/>
    </source>
</evidence>
<evidence type="ECO:0000313" key="9">
    <source>
        <dbReference type="EMBL" id="TRM67735.1"/>
    </source>
</evidence>
<evidence type="ECO:0000256" key="6">
    <source>
        <dbReference type="SAM" id="MobiDB-lite"/>
    </source>
</evidence>
<sequence length="313" mass="34822">MRLFTFFALLAVLATVVLAWDKEDHEIFDLVSDLEDAEGRGTTFYSWLGVPSTATTGEIAKAYRKLSMRLHPDKNPGVKHADERFARLGVVSAILRNAESRKRYDFFYKNGVPKWRGTGYYYSRYRPGLGTVLGFLVVLSSTIQYIIQKVTYKSDLERVRRFMRDARAAAWGPTLNPVKGTRKVRVPMGGRVMTDEGFAVNRNLDMVVDEDNVYILDPSGEKHLLDESAAVPAAVSRTWFIALVAMLYSKILAKKEEPQEELAEDVEGSETDSVDTSDAPGSGASTPKEDAPAAKSASAQKAASKRKGNKKRR</sequence>
<evidence type="ECO:0000256" key="5">
    <source>
        <dbReference type="ARBA" id="ARBA00037847"/>
    </source>
</evidence>
<protein>
    <submittedName>
        <fullName evidence="9">DnaJ-domain-containing protein</fullName>
    </submittedName>
</protein>
<feature type="chain" id="PRO_5021800415" evidence="7">
    <location>
        <begin position="20"/>
        <end position="313"/>
    </location>
</feature>
<feature type="region of interest" description="Disordered" evidence="6">
    <location>
        <begin position="257"/>
        <end position="313"/>
    </location>
</feature>
<dbReference type="Proteomes" id="UP000320762">
    <property type="component" value="Unassembled WGS sequence"/>
</dbReference>
<dbReference type="EMBL" id="VDMD01000002">
    <property type="protein sequence ID" value="TRM67735.1"/>
    <property type="molecule type" value="Genomic_DNA"/>
</dbReference>
<evidence type="ECO:0000259" key="8">
    <source>
        <dbReference type="PROSITE" id="PS50076"/>
    </source>
</evidence>
<proteinExistence type="predicted"/>
<dbReference type="PROSITE" id="PS50076">
    <property type="entry name" value="DNAJ_2"/>
    <property type="match status" value="1"/>
</dbReference>
<evidence type="ECO:0000313" key="10">
    <source>
        <dbReference type="Proteomes" id="UP000320762"/>
    </source>
</evidence>
<dbReference type="SMART" id="SM00271">
    <property type="entry name" value="DnaJ"/>
    <property type="match status" value="1"/>
</dbReference>
<dbReference type="Gene3D" id="1.10.287.110">
    <property type="entry name" value="DnaJ domain"/>
    <property type="match status" value="1"/>
</dbReference>
<accession>A0A550CSG6</accession>
<evidence type="ECO:0000256" key="7">
    <source>
        <dbReference type="SAM" id="SignalP"/>
    </source>
</evidence>
<feature type="compositionally biased region" description="Acidic residues" evidence="6">
    <location>
        <begin position="258"/>
        <end position="275"/>
    </location>
</feature>
<dbReference type="InterPro" id="IPR001623">
    <property type="entry name" value="DnaJ_domain"/>
</dbReference>
<keyword evidence="1" id="KW-0812">Transmembrane</keyword>
<name>A0A550CSG6_9AGAR</name>